<dbReference type="KEGG" id="ams:AMIS_13790"/>
<feature type="region of interest" description="Disordered" evidence="1">
    <location>
        <begin position="47"/>
        <end position="66"/>
    </location>
</feature>
<name>I0H0R2_ACTM4</name>
<gene>
    <name evidence="2" type="ordered locus">AMIS_13790</name>
</gene>
<sequence length="66" mass="7704">MVFQSSDAEEHPMIPFTNPEIQLELVHAQAAELVREADDYRRAKALRPKEPRHWPRLRRAAKQSIA</sequence>
<keyword evidence="3" id="KW-1185">Reference proteome</keyword>
<feature type="compositionally biased region" description="Basic residues" evidence="1">
    <location>
        <begin position="54"/>
        <end position="66"/>
    </location>
</feature>
<dbReference type="STRING" id="512565.AMIS_13790"/>
<dbReference type="EMBL" id="AP012319">
    <property type="protein sequence ID" value="BAL86599.1"/>
    <property type="molecule type" value="Genomic_DNA"/>
</dbReference>
<dbReference type="PATRIC" id="fig|512565.3.peg.1386"/>
<protein>
    <submittedName>
        <fullName evidence="2">Uncharacterized protein</fullName>
    </submittedName>
</protein>
<dbReference type="Proteomes" id="UP000007882">
    <property type="component" value="Chromosome"/>
</dbReference>
<reference evidence="2 3" key="1">
    <citation type="submission" date="2012-02" db="EMBL/GenBank/DDBJ databases">
        <title>Complete genome sequence of Actinoplanes missouriensis 431 (= NBRC 102363).</title>
        <authorList>
            <person name="Ohnishi Y."/>
            <person name="Ishikawa J."/>
            <person name="Sekine M."/>
            <person name="Hosoyama A."/>
            <person name="Harada T."/>
            <person name="Narita H."/>
            <person name="Hata T."/>
            <person name="Konno Y."/>
            <person name="Tutikane K."/>
            <person name="Fujita N."/>
            <person name="Horinouchi S."/>
            <person name="Hayakawa M."/>
        </authorList>
    </citation>
    <scope>NUCLEOTIDE SEQUENCE [LARGE SCALE GENOMIC DNA]</scope>
    <source>
        <strain evidence="3">ATCC 14538 / DSM 43046 / CBS 188.64 / JCM 3121 / NBRC 102363 / NCIMB 12654 / NRRL B-3342 / UNCC 431</strain>
    </source>
</reference>
<dbReference type="HOGENOM" id="CLU_2821431_0_0_11"/>
<dbReference type="AlphaFoldDB" id="I0H0R2"/>
<proteinExistence type="predicted"/>
<evidence type="ECO:0000313" key="3">
    <source>
        <dbReference type="Proteomes" id="UP000007882"/>
    </source>
</evidence>
<evidence type="ECO:0000313" key="2">
    <source>
        <dbReference type="EMBL" id="BAL86599.1"/>
    </source>
</evidence>
<accession>I0H0R2</accession>
<evidence type="ECO:0000256" key="1">
    <source>
        <dbReference type="SAM" id="MobiDB-lite"/>
    </source>
</evidence>
<organism evidence="2 3">
    <name type="scientific">Actinoplanes missouriensis (strain ATCC 14538 / DSM 43046 / CBS 188.64 / JCM 3121 / NBRC 102363 / NCIMB 12654 / NRRL B-3342 / UNCC 431)</name>
    <dbReference type="NCBI Taxonomy" id="512565"/>
    <lineage>
        <taxon>Bacteria</taxon>
        <taxon>Bacillati</taxon>
        <taxon>Actinomycetota</taxon>
        <taxon>Actinomycetes</taxon>
        <taxon>Micromonosporales</taxon>
        <taxon>Micromonosporaceae</taxon>
        <taxon>Actinoplanes</taxon>
    </lineage>
</organism>